<dbReference type="PANTHER" id="PTHR14097">
    <property type="entry name" value="OXIDOREDUCTASE HTATIP2"/>
    <property type="match status" value="1"/>
</dbReference>
<evidence type="ECO:0000313" key="2">
    <source>
        <dbReference type="EMBL" id="QNN78925.1"/>
    </source>
</evidence>
<dbReference type="EMBL" id="CP060731">
    <property type="protein sequence ID" value="QNN78925.1"/>
    <property type="molecule type" value="Genomic_DNA"/>
</dbReference>
<evidence type="ECO:0000259" key="1">
    <source>
        <dbReference type="Pfam" id="PF13460"/>
    </source>
</evidence>
<reference evidence="2 3" key="1">
    <citation type="submission" date="2020-08" db="EMBL/GenBank/DDBJ databases">
        <title>Streptomycin Non-resistant strain, P. mexicana.</title>
        <authorList>
            <person name="Ganesh-Kumar S."/>
            <person name="Zhe T."/>
            <person name="Yu Z."/>
            <person name="Min Y."/>
        </authorList>
    </citation>
    <scope>NUCLEOTIDE SEQUENCE [LARGE SCALE GENOMIC DNA]</scope>
    <source>
        <strain evidence="2 3">GTZY2</strain>
    </source>
</reference>
<dbReference type="Proteomes" id="UP000515838">
    <property type="component" value="Chromosome"/>
</dbReference>
<dbReference type="GeneID" id="81470475"/>
<dbReference type="RefSeq" id="WP_187574212.1">
    <property type="nucleotide sequence ID" value="NZ_CP060731.1"/>
</dbReference>
<sequence length="211" mass="22684">MKRVLLAGATGLVGQATLQRALASTAVSEVVAPTRRPLPAHPKLLNPVVDFDALPGDAAWWQVDAVACALRTTIRDAGSREAFRRVDHDYCLAIARHAHAHGAQAFALVSALGADPASRVFYSRTKGEVEQALGRIGFDSLTLLRPGLLGGRRTQHRAGERWAQRLLGALGPALPRRYRVVPPERVAAVLLDAALEARPGHHVVSSEQLLD</sequence>
<name>A0A7G9TFQ0_PSEMX</name>
<accession>A0A7G9TFQ0</accession>
<protein>
    <submittedName>
        <fullName evidence="2">NAD(P)H-binding protein</fullName>
    </submittedName>
</protein>
<organism evidence="2 3">
    <name type="scientific">Pseudoxanthomonas mexicana</name>
    <dbReference type="NCBI Taxonomy" id="128785"/>
    <lineage>
        <taxon>Bacteria</taxon>
        <taxon>Pseudomonadati</taxon>
        <taxon>Pseudomonadota</taxon>
        <taxon>Gammaproteobacteria</taxon>
        <taxon>Lysobacterales</taxon>
        <taxon>Lysobacteraceae</taxon>
        <taxon>Pseudoxanthomonas</taxon>
    </lineage>
</organism>
<dbReference type="InterPro" id="IPR016040">
    <property type="entry name" value="NAD(P)-bd_dom"/>
</dbReference>
<dbReference type="Pfam" id="PF13460">
    <property type="entry name" value="NAD_binding_10"/>
    <property type="match status" value="1"/>
</dbReference>
<dbReference type="AlphaFoldDB" id="A0A7G9TFQ0"/>
<dbReference type="PANTHER" id="PTHR14097:SF7">
    <property type="entry name" value="OXIDOREDUCTASE HTATIP2"/>
    <property type="match status" value="1"/>
</dbReference>
<proteinExistence type="predicted"/>
<dbReference type="Gene3D" id="3.40.50.720">
    <property type="entry name" value="NAD(P)-binding Rossmann-like Domain"/>
    <property type="match status" value="1"/>
</dbReference>
<gene>
    <name evidence="2" type="ORF">IAE60_05815</name>
</gene>
<feature type="domain" description="NAD(P)-binding" evidence="1">
    <location>
        <begin position="8"/>
        <end position="152"/>
    </location>
</feature>
<dbReference type="SUPFAM" id="SSF51735">
    <property type="entry name" value="NAD(P)-binding Rossmann-fold domains"/>
    <property type="match status" value="1"/>
</dbReference>
<dbReference type="InterPro" id="IPR036291">
    <property type="entry name" value="NAD(P)-bd_dom_sf"/>
</dbReference>
<evidence type="ECO:0000313" key="3">
    <source>
        <dbReference type="Proteomes" id="UP000515838"/>
    </source>
</evidence>